<feature type="domain" description="DUF6589" evidence="2">
    <location>
        <begin position="200"/>
        <end position="311"/>
    </location>
</feature>
<accession>A0A2S4VHP1</accession>
<protein>
    <recommendedName>
        <fullName evidence="2">DUF6589 domain-containing protein</fullName>
    </recommendedName>
</protein>
<feature type="compositionally biased region" description="Acidic residues" evidence="1">
    <location>
        <begin position="34"/>
        <end position="51"/>
    </location>
</feature>
<evidence type="ECO:0000313" key="4">
    <source>
        <dbReference type="Proteomes" id="UP000239156"/>
    </source>
</evidence>
<evidence type="ECO:0000256" key="1">
    <source>
        <dbReference type="SAM" id="MobiDB-lite"/>
    </source>
</evidence>
<evidence type="ECO:0000313" key="3">
    <source>
        <dbReference type="EMBL" id="POW08880.1"/>
    </source>
</evidence>
<sequence>MNKETEEEVLDADIDQYLELPSENHLTSGIGNSEADDLLVDPDDSLTDPTDEAVITGYLSSSANPLRTNHDLPTNTKPNLSAAEAEELSWDGYVLTTSEATPKDKNAGQSILPPWYALWWLLHKTNNLMVCNLPTASNFWPVVFWRRYQRNGNYSYPCTTYLYQQPGHGAKDLMDTLNPAKLPLEAYHYSLKKVASITIEPELFLPTDCSGDEYALVMKSQIAQVMFDYVATPANKKDMLPLNPPPVKQITTEVPEIHVLKLMDESDNSAEGIGQVMEALQRQSGLNTDNIFGRLQLVDGDLGTNQIFNALRSL</sequence>
<feature type="region of interest" description="Disordered" evidence="1">
    <location>
        <begin position="25"/>
        <end position="51"/>
    </location>
</feature>
<gene>
    <name evidence="3" type="ORF">PSTT_07195</name>
</gene>
<dbReference type="Proteomes" id="UP000239156">
    <property type="component" value="Unassembled WGS sequence"/>
</dbReference>
<organism evidence="3 4">
    <name type="scientific">Puccinia striiformis</name>
    <dbReference type="NCBI Taxonomy" id="27350"/>
    <lineage>
        <taxon>Eukaryota</taxon>
        <taxon>Fungi</taxon>
        <taxon>Dikarya</taxon>
        <taxon>Basidiomycota</taxon>
        <taxon>Pucciniomycotina</taxon>
        <taxon>Pucciniomycetes</taxon>
        <taxon>Pucciniales</taxon>
        <taxon>Pucciniaceae</taxon>
        <taxon>Puccinia</taxon>
    </lineage>
</organism>
<name>A0A2S4VHP1_9BASI</name>
<dbReference type="VEuPathDB" id="FungiDB:PSTT_07195"/>
<reference evidence="3" key="1">
    <citation type="submission" date="2017-12" db="EMBL/GenBank/DDBJ databases">
        <title>Gene loss provides genomic basis for host adaptation in cereal stripe rust fungi.</title>
        <authorList>
            <person name="Xia C."/>
        </authorList>
    </citation>
    <scope>NUCLEOTIDE SEQUENCE [LARGE SCALE GENOMIC DNA]</scope>
    <source>
        <strain evidence="3">93-210</strain>
    </source>
</reference>
<keyword evidence="4" id="KW-1185">Reference proteome</keyword>
<evidence type="ECO:0000259" key="2">
    <source>
        <dbReference type="Pfam" id="PF20231"/>
    </source>
</evidence>
<dbReference type="AlphaFoldDB" id="A0A2S4VHP1"/>
<comment type="caution">
    <text evidence="3">The sequence shown here is derived from an EMBL/GenBank/DDBJ whole genome shotgun (WGS) entry which is preliminary data.</text>
</comment>
<dbReference type="EMBL" id="PKSL01000060">
    <property type="protein sequence ID" value="POW08880.1"/>
    <property type="molecule type" value="Genomic_DNA"/>
</dbReference>
<proteinExistence type="predicted"/>
<dbReference type="VEuPathDB" id="FungiDB:PSHT_01809"/>
<dbReference type="InterPro" id="IPR046496">
    <property type="entry name" value="DUF6589"/>
</dbReference>
<dbReference type="Pfam" id="PF20231">
    <property type="entry name" value="DUF6589"/>
    <property type="match status" value="1"/>
</dbReference>